<dbReference type="SMART" id="SM00248">
    <property type="entry name" value="ANK"/>
    <property type="match status" value="2"/>
</dbReference>
<protein>
    <submittedName>
        <fullName evidence="5">Uncharacterized protein</fullName>
    </submittedName>
</protein>
<sequence>MSKTANLFKISGVTKDVVLVGLVTLMSIGANLPESFVASIGLNQTYLLVGLVAVVAVSLVRYLKFTLVLVIAILAVGANMPQELAAEIGVDPQIMLFALLAMVGTSLVNLIIKLPKGVKPIAQINSTHGSRTLCHAASKGHASMVYSLISAGINPNFKDEKGQLPLVVAASTGQALVVKLLLDNGADVTARDGSNMTAIEAASKAGFSQTALLLKNAELRSAGKPVPGATSVAA</sequence>
<dbReference type="Pfam" id="PF12796">
    <property type="entry name" value="Ank_2"/>
    <property type="match status" value="1"/>
</dbReference>
<gene>
    <name evidence="5" type="ORF">A2V58_01300</name>
</gene>
<evidence type="ECO:0000313" key="6">
    <source>
        <dbReference type="Proteomes" id="UP000177950"/>
    </source>
</evidence>
<keyword evidence="4" id="KW-0812">Transmembrane</keyword>
<dbReference type="InterPro" id="IPR002110">
    <property type="entry name" value="Ankyrin_rpt"/>
</dbReference>
<dbReference type="PROSITE" id="PS50088">
    <property type="entry name" value="ANK_REPEAT"/>
    <property type="match status" value="2"/>
</dbReference>
<evidence type="ECO:0000256" key="2">
    <source>
        <dbReference type="ARBA" id="ARBA00023043"/>
    </source>
</evidence>
<evidence type="ECO:0000313" key="5">
    <source>
        <dbReference type="EMBL" id="OGI58695.1"/>
    </source>
</evidence>
<evidence type="ECO:0000256" key="1">
    <source>
        <dbReference type="ARBA" id="ARBA00022737"/>
    </source>
</evidence>
<dbReference type="PROSITE" id="PS50297">
    <property type="entry name" value="ANK_REP_REGION"/>
    <property type="match status" value="1"/>
</dbReference>
<dbReference type="Gene3D" id="1.25.40.20">
    <property type="entry name" value="Ankyrin repeat-containing domain"/>
    <property type="match status" value="1"/>
</dbReference>
<keyword evidence="4" id="KW-1133">Transmembrane helix</keyword>
<comment type="caution">
    <text evidence="5">The sequence shown here is derived from an EMBL/GenBank/DDBJ whole genome shotgun (WGS) entry which is preliminary data.</text>
</comment>
<feature type="transmembrane region" description="Helical" evidence="4">
    <location>
        <begin position="94"/>
        <end position="112"/>
    </location>
</feature>
<keyword evidence="4" id="KW-0472">Membrane</keyword>
<evidence type="ECO:0000256" key="3">
    <source>
        <dbReference type="PROSITE-ProRule" id="PRU00023"/>
    </source>
</evidence>
<dbReference type="AlphaFoldDB" id="A0A1F6UMT7"/>
<dbReference type="PANTHER" id="PTHR24201:SF15">
    <property type="entry name" value="ANKYRIN REPEAT DOMAIN-CONTAINING PROTEIN 66"/>
    <property type="match status" value="1"/>
</dbReference>
<dbReference type="EMBL" id="MFSV01000057">
    <property type="protein sequence ID" value="OGI58695.1"/>
    <property type="molecule type" value="Genomic_DNA"/>
</dbReference>
<keyword evidence="1" id="KW-0677">Repeat</keyword>
<dbReference type="PANTHER" id="PTHR24201">
    <property type="entry name" value="ANK_REP_REGION DOMAIN-CONTAINING PROTEIN"/>
    <property type="match status" value="1"/>
</dbReference>
<keyword evidence="2 3" id="KW-0040">ANK repeat</keyword>
<name>A0A1F6UMT7_9PROT</name>
<dbReference type="InterPro" id="IPR050776">
    <property type="entry name" value="Ank_Repeat/CDKN_Inhibitor"/>
</dbReference>
<dbReference type="InterPro" id="IPR036770">
    <property type="entry name" value="Ankyrin_rpt-contain_sf"/>
</dbReference>
<accession>A0A1F6UMT7</accession>
<dbReference type="PRINTS" id="PR01415">
    <property type="entry name" value="ANKYRIN"/>
</dbReference>
<dbReference type="Proteomes" id="UP000177950">
    <property type="component" value="Unassembled WGS sequence"/>
</dbReference>
<dbReference type="SUPFAM" id="SSF48403">
    <property type="entry name" value="Ankyrin repeat"/>
    <property type="match status" value="1"/>
</dbReference>
<feature type="transmembrane region" description="Helical" evidence="4">
    <location>
        <begin position="36"/>
        <end position="58"/>
    </location>
</feature>
<evidence type="ECO:0000256" key="4">
    <source>
        <dbReference type="SAM" id="Phobius"/>
    </source>
</evidence>
<reference evidence="5 6" key="1">
    <citation type="journal article" date="2016" name="Nat. Commun.">
        <title>Thousands of microbial genomes shed light on interconnected biogeochemical processes in an aquifer system.</title>
        <authorList>
            <person name="Anantharaman K."/>
            <person name="Brown C.T."/>
            <person name="Hug L.A."/>
            <person name="Sharon I."/>
            <person name="Castelle C.J."/>
            <person name="Probst A.J."/>
            <person name="Thomas B.C."/>
            <person name="Singh A."/>
            <person name="Wilkins M.J."/>
            <person name="Karaoz U."/>
            <person name="Brodie E.L."/>
            <person name="Williams K.H."/>
            <person name="Hubbard S.S."/>
            <person name="Banfield J.F."/>
        </authorList>
    </citation>
    <scope>NUCLEOTIDE SEQUENCE [LARGE SCALE GENOMIC DNA]</scope>
</reference>
<proteinExistence type="predicted"/>
<feature type="repeat" description="ANK" evidence="3">
    <location>
        <begin position="161"/>
        <end position="193"/>
    </location>
</feature>
<feature type="repeat" description="ANK" evidence="3">
    <location>
        <begin position="128"/>
        <end position="160"/>
    </location>
</feature>
<organism evidence="5 6">
    <name type="scientific">Candidatus Muproteobacteria bacterium RBG_19FT_COMBO_61_10</name>
    <dbReference type="NCBI Taxonomy" id="1817761"/>
    <lineage>
        <taxon>Bacteria</taxon>
        <taxon>Pseudomonadati</taxon>
        <taxon>Pseudomonadota</taxon>
        <taxon>Candidatus Muproteobacteria</taxon>
    </lineage>
</organism>